<dbReference type="InterPro" id="IPR012337">
    <property type="entry name" value="RNaseH-like_sf"/>
</dbReference>
<dbReference type="Gene3D" id="2.40.70.10">
    <property type="entry name" value="Acid Proteases"/>
    <property type="match status" value="1"/>
</dbReference>
<gene>
    <name evidence="2" type="ORF">EOD39_5002</name>
</gene>
<proteinExistence type="predicted"/>
<dbReference type="Gene3D" id="3.30.420.10">
    <property type="entry name" value="Ribonuclease H-like superfamily/Ribonuclease H"/>
    <property type="match status" value="1"/>
</dbReference>
<dbReference type="EMBL" id="SCEB01214639">
    <property type="protein sequence ID" value="RXM34100.1"/>
    <property type="molecule type" value="Genomic_DNA"/>
</dbReference>
<reference evidence="2 3" key="1">
    <citation type="submission" date="2019-01" db="EMBL/GenBank/DDBJ databases">
        <title>Draft Genome and Complete Hox-Cluster Characterization of the Sterlet Sturgeon (Acipenser ruthenus).</title>
        <authorList>
            <person name="Wei Q."/>
        </authorList>
    </citation>
    <scope>NUCLEOTIDE SEQUENCE [LARGE SCALE GENOMIC DNA]</scope>
    <source>
        <strain evidence="2">WHYD16114868_AA</strain>
        <tissue evidence="2">Blood</tissue>
    </source>
</reference>
<name>A0A444UFZ2_ACIRT</name>
<comment type="caution">
    <text evidence="2">The sequence shown here is derived from an EMBL/GenBank/DDBJ whole genome shotgun (WGS) entry which is preliminary data.</text>
</comment>
<dbReference type="AlphaFoldDB" id="A0A444UFZ2"/>
<dbReference type="GO" id="GO:0003676">
    <property type="term" value="F:nucleic acid binding"/>
    <property type="evidence" value="ECO:0007669"/>
    <property type="project" value="InterPro"/>
</dbReference>
<keyword evidence="3" id="KW-1185">Reference proteome</keyword>
<dbReference type="PANTHER" id="PTHR12917">
    <property type="entry name" value="ASPARTYL PROTEASE DDI-RELATED"/>
    <property type="match status" value="1"/>
</dbReference>
<evidence type="ECO:0000256" key="1">
    <source>
        <dbReference type="SAM" id="MobiDB-lite"/>
    </source>
</evidence>
<dbReference type="Proteomes" id="UP000289886">
    <property type="component" value="Unassembled WGS sequence"/>
</dbReference>
<organism evidence="2 3">
    <name type="scientific">Acipenser ruthenus</name>
    <name type="common">Sterlet sturgeon</name>
    <dbReference type="NCBI Taxonomy" id="7906"/>
    <lineage>
        <taxon>Eukaryota</taxon>
        <taxon>Metazoa</taxon>
        <taxon>Chordata</taxon>
        <taxon>Craniata</taxon>
        <taxon>Vertebrata</taxon>
        <taxon>Euteleostomi</taxon>
        <taxon>Actinopterygii</taxon>
        <taxon>Chondrostei</taxon>
        <taxon>Acipenseriformes</taxon>
        <taxon>Acipenseridae</taxon>
        <taxon>Acipenser</taxon>
    </lineage>
</organism>
<feature type="compositionally biased region" description="Basic residues" evidence="1">
    <location>
        <begin position="239"/>
        <end position="248"/>
    </location>
</feature>
<dbReference type="InterPro" id="IPR021109">
    <property type="entry name" value="Peptidase_aspartic_dom_sf"/>
</dbReference>
<feature type="region of interest" description="Disordered" evidence="1">
    <location>
        <begin position="239"/>
        <end position="267"/>
    </location>
</feature>
<keyword evidence="2" id="KW-0675">Receptor</keyword>
<evidence type="ECO:0000313" key="3">
    <source>
        <dbReference type="Proteomes" id="UP000289886"/>
    </source>
</evidence>
<protein>
    <submittedName>
        <fullName evidence="2">Nuclear receptor-interacting protein 2</fullName>
    </submittedName>
</protein>
<feature type="compositionally biased region" description="Polar residues" evidence="1">
    <location>
        <begin position="251"/>
        <end position="266"/>
    </location>
</feature>
<sequence length="390" mass="44935">MTDSKKSEMEIRDKAILHQQRHLKQATQFTHKDSADLLPLDGLKRLGTSKDLCCDKEVKATINTGYHQNIVSQSCFRQLGLTDMQEVSSDEESGHSFPVGSTLMGRVEKLELLIGQEKVECSALVVEDETFELCLGLQTLLNLKISTCEICQKFGKPFFRVKPQQQNSQDAKGEQSKPVETVKLTRKRIKEDPVKHAEYLRRERERYIKRKEQGKIKRIRERTTREQHWQRTKWRAYQAKHRKAHKGHPSWSENTAAQPTTSTESPAETDKMIENENNGTMLLGEPQQGFIKVNYNLCCLFFIKHSVLVAYYPLTNELDKTTFCTMKSALLNLVKERQEDWDINLPPTLFHLRYEKHVNTKCSPFRLLYGRVARLPSEVPAELPVSSGSS</sequence>
<dbReference type="SUPFAM" id="SSF53098">
    <property type="entry name" value="Ribonuclease H-like"/>
    <property type="match status" value="1"/>
</dbReference>
<accession>A0A444UFZ2</accession>
<dbReference type="InterPro" id="IPR036397">
    <property type="entry name" value="RNaseH_sf"/>
</dbReference>
<dbReference type="PANTHER" id="PTHR12917:SF17">
    <property type="entry name" value="NUCLEAR RECEPTOR-INTERACTING PROTEIN 2"/>
    <property type="match status" value="1"/>
</dbReference>
<evidence type="ECO:0000313" key="2">
    <source>
        <dbReference type="EMBL" id="RXM34100.1"/>
    </source>
</evidence>